<dbReference type="UniPathway" id="UPA00219"/>
<dbReference type="GO" id="GO:0008360">
    <property type="term" value="P:regulation of cell shape"/>
    <property type="evidence" value="ECO:0007669"/>
    <property type="project" value="UniProtKB-KW"/>
</dbReference>
<proteinExistence type="inferred from homology"/>
<evidence type="ECO:0000313" key="15">
    <source>
        <dbReference type="EMBL" id="TPG28662.1"/>
    </source>
</evidence>
<dbReference type="SUPFAM" id="SSF63418">
    <property type="entry name" value="MurE/MurF N-terminal domain"/>
    <property type="match status" value="1"/>
</dbReference>
<comment type="similarity">
    <text evidence="10">Belongs to the MurCDEF family. MurF subfamily.</text>
</comment>
<dbReference type="InterPro" id="IPR004101">
    <property type="entry name" value="Mur_ligase_C"/>
</dbReference>
<keyword evidence="8 10" id="KW-0131">Cell cycle</keyword>
<dbReference type="PANTHER" id="PTHR43024:SF1">
    <property type="entry name" value="UDP-N-ACETYLMURAMOYL-TRIPEPTIDE--D-ALANYL-D-ALANINE LIGASE"/>
    <property type="match status" value="1"/>
</dbReference>
<keyword evidence="9 10" id="KW-0961">Cell wall biogenesis/degradation</keyword>
<dbReference type="GO" id="GO:0009252">
    <property type="term" value="P:peptidoglycan biosynthetic process"/>
    <property type="evidence" value="ECO:0007669"/>
    <property type="project" value="UniProtKB-UniRule"/>
</dbReference>
<evidence type="ECO:0000256" key="6">
    <source>
        <dbReference type="ARBA" id="ARBA00022960"/>
    </source>
</evidence>
<sequence>MSEVVAMMTLGQVGEWLPGARLVGDPATPIARVHTDTRTLQPGDLFVALKGERFDANDFLADARARGAVAAIAHGGLGEAGLAGVEVPDTLAALGALATAWRAQFALPLVAVTGSNGKTTVTQMIATVLHAAWGDRGLATVGNFNNEIGLPLTLLRLRAQHQLAVVELGMNHPGEIARLAAIAHPTIALVNNAQREHQEFMATVEAVARENAAVFSALPENGTAIFPSGDVFTPLWNEIAHEGATRRCLTFGDDADADIALGSAEWQSGRWDIEVRTPLGAFSTTLRIAGRHNVINALAATACALASGVSVEKIAEGLAAFEPVKGRSKAIELRQADGRTLTLVDDTYNANPDSVRAAIDVLAALPGPRLLVLGDMGEVGDRSDAFHAEIGAWARERDIDTLFALGDATVHSVTAFADGRIRRVGRHFDDIDALNAAVGLHRVGVASVLVKGSRFMRMERVVQAVVDAVVGSDNNNKEAGHAA</sequence>
<dbReference type="InterPro" id="IPR051046">
    <property type="entry name" value="MurCDEF_CellWall_CoF430Synth"/>
</dbReference>
<dbReference type="Pfam" id="PF02875">
    <property type="entry name" value="Mur_ligase_C"/>
    <property type="match status" value="1"/>
</dbReference>
<dbReference type="GO" id="GO:0051301">
    <property type="term" value="P:cell division"/>
    <property type="evidence" value="ECO:0007669"/>
    <property type="project" value="UniProtKB-KW"/>
</dbReference>
<dbReference type="Pfam" id="PF01225">
    <property type="entry name" value="Mur_ligase"/>
    <property type="match status" value="1"/>
</dbReference>
<keyword evidence="4 10" id="KW-0547">Nucleotide-binding</keyword>
<dbReference type="NCBIfam" id="TIGR01143">
    <property type="entry name" value="murF"/>
    <property type="match status" value="1"/>
</dbReference>
<evidence type="ECO:0000256" key="10">
    <source>
        <dbReference type="HAMAP-Rule" id="MF_02019"/>
    </source>
</evidence>
<evidence type="ECO:0000256" key="9">
    <source>
        <dbReference type="ARBA" id="ARBA00023316"/>
    </source>
</evidence>
<keyword evidence="5 10" id="KW-0067">ATP-binding</keyword>
<comment type="pathway">
    <text evidence="10 11">Cell wall biogenesis; peptidoglycan biosynthesis.</text>
</comment>
<dbReference type="InterPro" id="IPR036615">
    <property type="entry name" value="Mur_ligase_C_dom_sf"/>
</dbReference>
<dbReference type="PANTHER" id="PTHR43024">
    <property type="entry name" value="UDP-N-ACETYLMURAMOYL-TRIPEPTIDE--D-ALANYL-D-ALANINE LIGASE"/>
    <property type="match status" value="1"/>
</dbReference>
<dbReference type="InterPro" id="IPR005863">
    <property type="entry name" value="UDP-N-AcMur_synth"/>
</dbReference>
<dbReference type="InterPro" id="IPR035911">
    <property type="entry name" value="MurE/MurF_N"/>
</dbReference>
<dbReference type="GO" id="GO:0005524">
    <property type="term" value="F:ATP binding"/>
    <property type="evidence" value="ECO:0007669"/>
    <property type="project" value="UniProtKB-UniRule"/>
</dbReference>
<feature type="domain" description="Mur ligase N-terminal catalytic" evidence="12">
    <location>
        <begin position="30"/>
        <end position="101"/>
    </location>
</feature>
<protein>
    <recommendedName>
        <fullName evidence="10 11">UDP-N-acetylmuramoyl-tripeptide--D-alanyl-D-alanine ligase</fullName>
        <ecNumber evidence="10 11">6.3.2.10</ecNumber>
    </recommendedName>
    <alternativeName>
        <fullName evidence="10">D-alanyl-D-alanine-adding enzyme</fullName>
    </alternativeName>
</protein>
<dbReference type="Gene3D" id="3.90.190.20">
    <property type="entry name" value="Mur ligase, C-terminal domain"/>
    <property type="match status" value="1"/>
</dbReference>
<dbReference type="Proteomes" id="UP000319212">
    <property type="component" value="Unassembled WGS sequence"/>
</dbReference>
<dbReference type="OrthoDB" id="9801978at2"/>
<dbReference type="GO" id="GO:0008766">
    <property type="term" value="F:UDP-N-acetylmuramoylalanyl-D-glutamyl-2,6-diaminopimelate-D-alanyl-D-alanine ligase activity"/>
    <property type="evidence" value="ECO:0007669"/>
    <property type="project" value="RHEA"/>
</dbReference>
<evidence type="ECO:0000259" key="13">
    <source>
        <dbReference type="Pfam" id="PF02875"/>
    </source>
</evidence>
<comment type="function">
    <text evidence="10 11">Involved in cell wall formation. Catalyzes the final step in the synthesis of UDP-N-acetylmuramoyl-pentapeptide, the precursor of murein.</text>
</comment>
<keyword evidence="7 10" id="KW-0573">Peptidoglycan synthesis</keyword>
<evidence type="ECO:0000256" key="8">
    <source>
        <dbReference type="ARBA" id="ARBA00023306"/>
    </source>
</evidence>
<dbReference type="GO" id="GO:0071555">
    <property type="term" value="P:cell wall organization"/>
    <property type="evidence" value="ECO:0007669"/>
    <property type="project" value="UniProtKB-KW"/>
</dbReference>
<feature type="domain" description="Mur ligase central" evidence="14">
    <location>
        <begin position="112"/>
        <end position="304"/>
    </location>
</feature>
<comment type="caution">
    <text evidence="15">The sequence shown here is derived from an EMBL/GenBank/DDBJ whole genome shotgun (WGS) entry which is preliminary data.</text>
</comment>
<dbReference type="SUPFAM" id="SSF53244">
    <property type="entry name" value="MurD-like peptide ligases, peptide-binding domain"/>
    <property type="match status" value="1"/>
</dbReference>
<gene>
    <name evidence="10 15" type="primary">murF</name>
    <name evidence="15" type="ORF">EAH82_07635</name>
</gene>
<keyword evidence="3 10" id="KW-0132">Cell division</keyword>
<name>A0A502DWA8_9BURK</name>
<comment type="subcellular location">
    <subcellularLocation>
        <location evidence="10 11">Cytoplasm</location>
    </subcellularLocation>
</comment>
<dbReference type="Pfam" id="PF08245">
    <property type="entry name" value="Mur_ligase_M"/>
    <property type="match status" value="1"/>
</dbReference>
<evidence type="ECO:0000313" key="16">
    <source>
        <dbReference type="Proteomes" id="UP000319212"/>
    </source>
</evidence>
<dbReference type="InterPro" id="IPR036565">
    <property type="entry name" value="Mur-like_cat_sf"/>
</dbReference>
<accession>A0A502DWA8</accession>
<comment type="catalytic activity">
    <reaction evidence="10 11">
        <text>D-alanyl-D-alanine + UDP-N-acetyl-alpha-D-muramoyl-L-alanyl-gamma-D-glutamyl-meso-2,6-diaminopimelate + ATP = UDP-N-acetyl-alpha-D-muramoyl-L-alanyl-gamma-D-glutamyl-meso-2,6-diaminopimeloyl-D-alanyl-D-alanine + ADP + phosphate + H(+)</text>
        <dbReference type="Rhea" id="RHEA:28374"/>
        <dbReference type="ChEBI" id="CHEBI:15378"/>
        <dbReference type="ChEBI" id="CHEBI:30616"/>
        <dbReference type="ChEBI" id="CHEBI:43474"/>
        <dbReference type="ChEBI" id="CHEBI:57822"/>
        <dbReference type="ChEBI" id="CHEBI:61386"/>
        <dbReference type="ChEBI" id="CHEBI:83905"/>
        <dbReference type="ChEBI" id="CHEBI:456216"/>
        <dbReference type="EC" id="6.3.2.10"/>
    </reaction>
</comment>
<evidence type="ECO:0000256" key="2">
    <source>
        <dbReference type="ARBA" id="ARBA00022598"/>
    </source>
</evidence>
<evidence type="ECO:0000259" key="12">
    <source>
        <dbReference type="Pfam" id="PF01225"/>
    </source>
</evidence>
<keyword evidence="2 10" id="KW-0436">Ligase</keyword>
<keyword evidence="1 10" id="KW-0963">Cytoplasm</keyword>
<dbReference type="RefSeq" id="WP_140840381.1">
    <property type="nucleotide sequence ID" value="NZ_RCZI01000002.1"/>
</dbReference>
<evidence type="ECO:0000256" key="4">
    <source>
        <dbReference type="ARBA" id="ARBA00022741"/>
    </source>
</evidence>
<dbReference type="EC" id="6.3.2.10" evidence="10 11"/>
<evidence type="ECO:0000259" key="14">
    <source>
        <dbReference type="Pfam" id="PF08245"/>
    </source>
</evidence>
<dbReference type="Gene3D" id="3.40.1390.10">
    <property type="entry name" value="MurE/MurF, N-terminal domain"/>
    <property type="match status" value="1"/>
</dbReference>
<feature type="domain" description="Mur ligase C-terminal" evidence="13">
    <location>
        <begin position="337"/>
        <end position="454"/>
    </location>
</feature>
<evidence type="ECO:0000256" key="5">
    <source>
        <dbReference type="ARBA" id="ARBA00022840"/>
    </source>
</evidence>
<evidence type="ECO:0000256" key="1">
    <source>
        <dbReference type="ARBA" id="ARBA00022490"/>
    </source>
</evidence>
<feature type="binding site" evidence="10">
    <location>
        <begin position="114"/>
        <end position="120"/>
    </location>
    <ligand>
        <name>ATP</name>
        <dbReference type="ChEBI" id="CHEBI:30616"/>
    </ligand>
</feature>
<dbReference type="GO" id="GO:0005737">
    <property type="term" value="C:cytoplasm"/>
    <property type="evidence" value="ECO:0007669"/>
    <property type="project" value="UniProtKB-SubCell"/>
</dbReference>
<dbReference type="SUPFAM" id="SSF53623">
    <property type="entry name" value="MurD-like peptide ligases, catalytic domain"/>
    <property type="match status" value="1"/>
</dbReference>
<evidence type="ECO:0000256" key="7">
    <source>
        <dbReference type="ARBA" id="ARBA00022984"/>
    </source>
</evidence>
<dbReference type="AlphaFoldDB" id="A0A502DWA8"/>
<reference evidence="15 16" key="1">
    <citation type="journal article" date="2019" name="Environ. Microbiol.">
        <title>Species interactions and distinct microbial communities in high Arctic permafrost affected cryosols are associated with the CH4 and CO2 gas fluxes.</title>
        <authorList>
            <person name="Altshuler I."/>
            <person name="Hamel J."/>
            <person name="Turney S."/>
            <person name="Magnuson E."/>
            <person name="Levesque R."/>
            <person name="Greer C."/>
            <person name="Whyte L.G."/>
        </authorList>
    </citation>
    <scope>NUCLEOTIDE SEQUENCE [LARGE SCALE GENOMIC DNA]</scope>
    <source>
        <strain evidence="15 16">S06.C</strain>
    </source>
</reference>
<dbReference type="Gene3D" id="3.40.1190.10">
    <property type="entry name" value="Mur-like, catalytic domain"/>
    <property type="match status" value="1"/>
</dbReference>
<evidence type="ECO:0000256" key="11">
    <source>
        <dbReference type="RuleBase" id="RU004136"/>
    </source>
</evidence>
<dbReference type="GO" id="GO:0047480">
    <property type="term" value="F:UDP-N-acetylmuramoyl-tripeptide-D-alanyl-D-alanine ligase activity"/>
    <property type="evidence" value="ECO:0007669"/>
    <property type="project" value="UniProtKB-UniRule"/>
</dbReference>
<dbReference type="InterPro" id="IPR000713">
    <property type="entry name" value="Mur_ligase_N"/>
</dbReference>
<evidence type="ECO:0000256" key="3">
    <source>
        <dbReference type="ARBA" id="ARBA00022618"/>
    </source>
</evidence>
<dbReference type="InterPro" id="IPR013221">
    <property type="entry name" value="Mur_ligase_cen"/>
</dbReference>
<keyword evidence="6 10" id="KW-0133">Cell shape</keyword>
<organism evidence="15 16">
    <name type="scientific">Variovorax guangxiensis</name>
    <dbReference type="NCBI Taxonomy" id="1775474"/>
    <lineage>
        <taxon>Bacteria</taxon>
        <taxon>Pseudomonadati</taxon>
        <taxon>Pseudomonadota</taxon>
        <taxon>Betaproteobacteria</taxon>
        <taxon>Burkholderiales</taxon>
        <taxon>Comamonadaceae</taxon>
        <taxon>Variovorax</taxon>
    </lineage>
</organism>
<dbReference type="EMBL" id="RCZI01000002">
    <property type="protein sequence ID" value="TPG28662.1"/>
    <property type="molecule type" value="Genomic_DNA"/>
</dbReference>
<dbReference type="HAMAP" id="MF_02019">
    <property type="entry name" value="MurF"/>
    <property type="match status" value="1"/>
</dbReference>